<name>A0A561CJX3_9BURK</name>
<protein>
    <submittedName>
        <fullName evidence="2">NIPSNAP protein</fullName>
    </submittedName>
</protein>
<dbReference type="Gene3D" id="3.30.70.100">
    <property type="match status" value="1"/>
</dbReference>
<evidence type="ECO:0000313" key="2">
    <source>
        <dbReference type="EMBL" id="TWD91267.1"/>
    </source>
</evidence>
<organism evidence="2 3">
    <name type="scientific">Variovorax beijingensis</name>
    <dbReference type="NCBI Taxonomy" id="2496117"/>
    <lineage>
        <taxon>Bacteria</taxon>
        <taxon>Pseudomonadati</taxon>
        <taxon>Pseudomonadota</taxon>
        <taxon>Betaproteobacteria</taxon>
        <taxon>Burkholderiales</taxon>
        <taxon>Comamonadaceae</taxon>
        <taxon>Variovorax</taxon>
    </lineage>
</organism>
<dbReference type="SUPFAM" id="SSF54909">
    <property type="entry name" value="Dimeric alpha+beta barrel"/>
    <property type="match status" value="1"/>
</dbReference>
<reference evidence="2 3" key="1">
    <citation type="submission" date="2019-06" db="EMBL/GenBank/DDBJ databases">
        <title>Sorghum-associated microbial communities from plants grown in Nebraska, USA.</title>
        <authorList>
            <person name="Schachtman D."/>
        </authorList>
    </citation>
    <scope>NUCLEOTIDE SEQUENCE [LARGE SCALE GENOMIC DNA]</scope>
    <source>
        <strain evidence="2 3">T529</strain>
    </source>
</reference>
<dbReference type="RefSeq" id="WP_145740051.1">
    <property type="nucleotide sequence ID" value="NZ_VIVL01000001.1"/>
</dbReference>
<feature type="domain" description="NIPSNAP" evidence="1">
    <location>
        <begin position="3"/>
        <end position="106"/>
    </location>
</feature>
<proteinExistence type="predicted"/>
<accession>A0A561CJX3</accession>
<dbReference type="Pfam" id="PF07978">
    <property type="entry name" value="NIPSNAP"/>
    <property type="match status" value="1"/>
</dbReference>
<evidence type="ECO:0000313" key="3">
    <source>
        <dbReference type="Proteomes" id="UP000319722"/>
    </source>
</evidence>
<comment type="caution">
    <text evidence="2">The sequence shown here is derived from an EMBL/GenBank/DDBJ whole genome shotgun (WGS) entry which is preliminary data.</text>
</comment>
<dbReference type="AlphaFoldDB" id="A0A561CJX3"/>
<dbReference type="Proteomes" id="UP000319722">
    <property type="component" value="Unassembled WGS sequence"/>
</dbReference>
<gene>
    <name evidence="2" type="ORF">FB547_101951</name>
</gene>
<dbReference type="OrthoDB" id="9809695at2"/>
<dbReference type="EMBL" id="VIVL01000001">
    <property type="protein sequence ID" value="TWD91267.1"/>
    <property type="molecule type" value="Genomic_DNA"/>
</dbReference>
<dbReference type="InterPro" id="IPR011008">
    <property type="entry name" value="Dimeric_a/b-barrel"/>
</dbReference>
<evidence type="ECO:0000259" key="1">
    <source>
        <dbReference type="Pfam" id="PF07978"/>
    </source>
</evidence>
<sequence>MIYELRVYTAMPGRLPDVLARFRDHTVGIWNRLGIRQLGYWTTAVGPDSNALTYMLVWESLADRETKWGKFVVDPEWVEVRKASEAAGPIVAKMDNSFLAPTSFSPAK</sequence>
<dbReference type="InterPro" id="IPR012577">
    <property type="entry name" value="NIPSNAP"/>
</dbReference>